<dbReference type="Proteomes" id="UP000235943">
    <property type="component" value="Unassembled WGS sequence"/>
</dbReference>
<organism evidence="1 2">
    <name type="scientific">Streptomyces cahuitamycinicus</name>
    <dbReference type="NCBI Taxonomy" id="2070367"/>
    <lineage>
        <taxon>Bacteria</taxon>
        <taxon>Bacillati</taxon>
        <taxon>Actinomycetota</taxon>
        <taxon>Actinomycetes</taxon>
        <taxon>Kitasatosporales</taxon>
        <taxon>Streptomycetaceae</taxon>
        <taxon>Streptomyces</taxon>
    </lineage>
</organism>
<name>A0A2N8TXA2_9ACTN</name>
<protein>
    <submittedName>
        <fullName evidence="1">Uncharacterized protein</fullName>
    </submittedName>
</protein>
<evidence type="ECO:0000313" key="1">
    <source>
        <dbReference type="EMBL" id="PNG23646.1"/>
    </source>
</evidence>
<gene>
    <name evidence="1" type="ORF">C1J00_02815</name>
</gene>
<accession>A0A2N8TXA2</accession>
<proteinExistence type="predicted"/>
<evidence type="ECO:0000313" key="2">
    <source>
        <dbReference type="Proteomes" id="UP000235943"/>
    </source>
</evidence>
<keyword evidence="2" id="KW-1185">Reference proteome</keyword>
<dbReference type="EMBL" id="POUC01000010">
    <property type="protein sequence ID" value="PNG23646.1"/>
    <property type="molecule type" value="Genomic_DNA"/>
</dbReference>
<sequence length="73" mass="7957">MGQCTFQIIVDHNNFQPFKDLDNAAVERLAEGRNHLYEDESQSERAGPIRAHVAGNTLDEIGPGCAVNCATAE</sequence>
<reference evidence="1 2" key="1">
    <citation type="submission" date="2018-01" db="EMBL/GenBank/DDBJ databases">
        <title>Draft genome sequence of Streptomyces sp. 13K301.</title>
        <authorList>
            <person name="Sahin N."/>
            <person name="Saygin H."/>
            <person name="Ay H."/>
        </authorList>
    </citation>
    <scope>NUCLEOTIDE SEQUENCE [LARGE SCALE GENOMIC DNA]</scope>
    <source>
        <strain evidence="1 2">13K301</strain>
    </source>
</reference>
<dbReference type="AlphaFoldDB" id="A0A2N8TXA2"/>
<comment type="caution">
    <text evidence="1">The sequence shown here is derived from an EMBL/GenBank/DDBJ whole genome shotgun (WGS) entry which is preliminary data.</text>
</comment>